<dbReference type="EMBL" id="BAAASG010000005">
    <property type="protein sequence ID" value="GAA2481133.1"/>
    <property type="molecule type" value="Genomic_DNA"/>
</dbReference>
<dbReference type="Proteomes" id="UP001501777">
    <property type="component" value="Unassembled WGS sequence"/>
</dbReference>
<dbReference type="PANTHER" id="PTHR40086:SF1">
    <property type="entry name" value="CELL CYCLE REGULATOR CCRZ"/>
    <property type="match status" value="1"/>
</dbReference>
<comment type="caution">
    <text evidence="3">The sequence shown here is derived from an EMBL/GenBank/DDBJ whole genome shotgun (WGS) entry which is preliminary data.</text>
</comment>
<evidence type="ECO:0000313" key="3">
    <source>
        <dbReference type="EMBL" id="GAA2481133.1"/>
    </source>
</evidence>
<evidence type="ECO:0000313" key="4">
    <source>
        <dbReference type="Proteomes" id="UP001501777"/>
    </source>
</evidence>
<name>A0ABP5YH36_STRLO</name>
<evidence type="ECO:0000259" key="2">
    <source>
        <dbReference type="Pfam" id="PF01636"/>
    </source>
</evidence>
<accession>A0ABP5YH36</accession>
<organism evidence="3 4">
    <name type="scientific">Streptomyces longisporus</name>
    <dbReference type="NCBI Taxonomy" id="1948"/>
    <lineage>
        <taxon>Bacteria</taxon>
        <taxon>Bacillati</taxon>
        <taxon>Actinomycetota</taxon>
        <taxon>Actinomycetes</taxon>
        <taxon>Kitasatosporales</taxon>
        <taxon>Streptomycetaceae</taxon>
        <taxon>Streptomyces</taxon>
    </lineage>
</organism>
<gene>
    <name evidence="3" type="ORF">GCM10010276_17410</name>
</gene>
<dbReference type="Gene3D" id="3.90.1200.10">
    <property type="match status" value="1"/>
</dbReference>
<dbReference type="InterPro" id="IPR002575">
    <property type="entry name" value="Aminoglycoside_PTrfase"/>
</dbReference>
<feature type="compositionally biased region" description="Basic and acidic residues" evidence="1">
    <location>
        <begin position="366"/>
        <end position="376"/>
    </location>
</feature>
<keyword evidence="4" id="KW-1185">Reference proteome</keyword>
<protein>
    <submittedName>
        <fullName evidence="3">Phosphotransferase</fullName>
    </submittedName>
</protein>
<proteinExistence type="predicted"/>
<dbReference type="InterPro" id="IPR052077">
    <property type="entry name" value="CcrZ_PhaseVar_Mediator"/>
</dbReference>
<dbReference type="RefSeq" id="WP_344399516.1">
    <property type="nucleotide sequence ID" value="NZ_BAAASG010000005.1"/>
</dbReference>
<sequence>MLPPLPRRAHQSLVRALAEARRRSPDGEVVSGHHNQNVIVRLRQPLAFLLGVPSGRELAKFRTPYASVEVVPRIWRSESEVLRVVGNRVTDVPRCLADFGDWSVHGYLPGQALSEQIPKGPIGELRIGQLAEFFARLAEVPRSELPPLPEDWPEDRDTRGFLGWLAHFTETRVDQPNRRRFGSLFEAVGIPQDAMGRFMKRVPDMEQRPFTLLHTDLHRANVVIMPGVEGQRLAVIDWELALYGDPLHDLATHLVRMDYVDDEREQMIRAWTAAMKRTGHGDMTAGMDKDLGVYIDFEYAQSVFPDVMRAALSLPEHPDESALLRAAGQVRRAMERAREPLSLPRLPGEGEVALALLAWRAADTGRGMDRPDEGKGAGETAGPLDVDHDHPGSLYAGQAQ</sequence>
<dbReference type="PANTHER" id="PTHR40086">
    <property type="entry name" value="PHOSPHOTRANSFERASE YTMP-RELATED"/>
    <property type="match status" value="1"/>
</dbReference>
<dbReference type="SUPFAM" id="SSF56112">
    <property type="entry name" value="Protein kinase-like (PK-like)"/>
    <property type="match status" value="1"/>
</dbReference>
<feature type="domain" description="Aminoglycoside phosphotransferase" evidence="2">
    <location>
        <begin position="76"/>
        <end position="274"/>
    </location>
</feature>
<dbReference type="Pfam" id="PF01636">
    <property type="entry name" value="APH"/>
    <property type="match status" value="1"/>
</dbReference>
<reference evidence="4" key="1">
    <citation type="journal article" date="2019" name="Int. J. Syst. Evol. Microbiol.">
        <title>The Global Catalogue of Microorganisms (GCM) 10K type strain sequencing project: providing services to taxonomists for standard genome sequencing and annotation.</title>
        <authorList>
            <consortium name="The Broad Institute Genomics Platform"/>
            <consortium name="The Broad Institute Genome Sequencing Center for Infectious Disease"/>
            <person name="Wu L."/>
            <person name="Ma J."/>
        </authorList>
    </citation>
    <scope>NUCLEOTIDE SEQUENCE [LARGE SCALE GENOMIC DNA]</scope>
    <source>
        <strain evidence="4">JCM 4395</strain>
    </source>
</reference>
<feature type="region of interest" description="Disordered" evidence="1">
    <location>
        <begin position="365"/>
        <end position="400"/>
    </location>
</feature>
<dbReference type="InterPro" id="IPR011009">
    <property type="entry name" value="Kinase-like_dom_sf"/>
</dbReference>
<evidence type="ECO:0000256" key="1">
    <source>
        <dbReference type="SAM" id="MobiDB-lite"/>
    </source>
</evidence>